<feature type="region of interest" description="Disordered" evidence="1">
    <location>
        <begin position="675"/>
        <end position="695"/>
    </location>
</feature>
<feature type="region of interest" description="Disordered" evidence="1">
    <location>
        <begin position="1"/>
        <end position="120"/>
    </location>
</feature>
<organism evidence="3 4">
    <name type="scientific">Blattamonas nauphoetae</name>
    <dbReference type="NCBI Taxonomy" id="2049346"/>
    <lineage>
        <taxon>Eukaryota</taxon>
        <taxon>Metamonada</taxon>
        <taxon>Preaxostyla</taxon>
        <taxon>Oxymonadida</taxon>
        <taxon>Blattamonas</taxon>
    </lineage>
</organism>
<feature type="transmembrane region" description="Helical" evidence="2">
    <location>
        <begin position="624"/>
        <end position="647"/>
    </location>
</feature>
<evidence type="ECO:0000313" key="4">
    <source>
        <dbReference type="Proteomes" id="UP001281761"/>
    </source>
</evidence>
<keyword evidence="2" id="KW-0472">Membrane</keyword>
<evidence type="ECO:0000256" key="1">
    <source>
        <dbReference type="SAM" id="MobiDB-lite"/>
    </source>
</evidence>
<feature type="compositionally biased region" description="Polar residues" evidence="1">
    <location>
        <begin position="15"/>
        <end position="35"/>
    </location>
</feature>
<feature type="compositionally biased region" description="Basic and acidic residues" evidence="1">
    <location>
        <begin position="104"/>
        <end position="114"/>
    </location>
</feature>
<evidence type="ECO:0000256" key="2">
    <source>
        <dbReference type="SAM" id="Phobius"/>
    </source>
</evidence>
<dbReference type="EMBL" id="JARBJD010000268">
    <property type="protein sequence ID" value="KAK2945226.1"/>
    <property type="molecule type" value="Genomic_DNA"/>
</dbReference>
<feature type="compositionally biased region" description="Low complexity" evidence="1">
    <location>
        <begin position="62"/>
        <end position="99"/>
    </location>
</feature>
<keyword evidence="2" id="KW-1133">Transmembrane helix</keyword>
<gene>
    <name evidence="3" type="ORF">BLNAU_19866</name>
</gene>
<keyword evidence="4" id="KW-1185">Reference proteome</keyword>
<feature type="compositionally biased region" description="Polar residues" evidence="1">
    <location>
        <begin position="685"/>
        <end position="695"/>
    </location>
</feature>
<name>A0ABQ9X0A9_9EUKA</name>
<protein>
    <submittedName>
        <fullName evidence="3">Uncharacterized protein</fullName>
    </submittedName>
</protein>
<dbReference type="Proteomes" id="UP001281761">
    <property type="component" value="Unassembled WGS sequence"/>
</dbReference>
<comment type="caution">
    <text evidence="3">The sequence shown here is derived from an EMBL/GenBank/DDBJ whole genome shotgun (WGS) entry which is preliminary data.</text>
</comment>
<reference evidence="3 4" key="1">
    <citation type="journal article" date="2022" name="bioRxiv">
        <title>Genomics of Preaxostyla Flagellates Illuminates Evolutionary Transitions and the Path Towards Mitochondrial Loss.</title>
        <authorList>
            <person name="Novak L.V.F."/>
            <person name="Treitli S.C."/>
            <person name="Pyrih J."/>
            <person name="Halakuc P."/>
            <person name="Pipaliya S.V."/>
            <person name="Vacek V."/>
            <person name="Brzon O."/>
            <person name="Soukal P."/>
            <person name="Eme L."/>
            <person name="Dacks J.B."/>
            <person name="Karnkowska A."/>
            <person name="Elias M."/>
            <person name="Hampl V."/>
        </authorList>
    </citation>
    <scope>NUCLEOTIDE SEQUENCE [LARGE SCALE GENOMIC DNA]</scope>
    <source>
        <strain evidence="3">NAU3</strain>
        <tissue evidence="3">Gut</tissue>
    </source>
</reference>
<sequence length="812" mass="88365">MDTSVSPREDPKKTSVCSLLETSSSPGSPCQTIFCSSEELREDIKPSSGDLSPPNDKSDNTLPLKHIPSLPSLPSPSSKASMTDSSLIDTSSSTIPSSSNEQQEIPHHPTESSSKRSTLASTNRQDSRLFAIKCDDNLLSGGKTRQSFTINNNGFHLRFDFSECTYEPPRCLIDAATCFEEVGLITLNDSFSFAVSFSSSTFGRSAVIALGVSGSLAFGSEYKITTIKDSNRQPIQLTETTIKTPPKPSKLSLCVCGKDEMSGMEMSKADAETCAGLQSSWNTATSLGILDTTMRIVDSVDLTSPLIVTTRVPFTLISFQAEPATLRARISSSQPTSVLLSVEEDAQCRLTLLTITVDLSVSTFKLVSASKGTVVIRSCSIERTPHIESNIEDEWICGWSRGLIELIETDTELNGVSMREIEMGGIWMRGGKLKVAAGVFSQNGPSIADFPSARQNMHCEGEGRLVIDSLAKGDGTKNSPSAWLDASECTIEGDEDIARSPLFVPTLNSTESKVESDKSGKRTVKVVGKTLMPCGLSLEVFEWDSSKGIEGKSENIDLSTSSATHWNETEIIIPFSAADIPNLNKKMELRGRLVFGNDVRTENWMVVSELGSGNKSLGGVGSKWWIPVIICLSCALLVSLVIVVCVCMHRKRHSARNVLLMNEEMTPAQVEEEEKMKDNDPITDPPNSAISSLPSRIEQQSTQFEGTRFACDGEISPAQLCMEVIVCNEKMERSVAVETDTLFNALHNPQSTRFVEKRKVSQAIAKGLAGLVEMGVISEVVTRLSPHWVLFDKNDRVCLKMREKQSVAIGET</sequence>
<keyword evidence="2" id="KW-0812">Transmembrane</keyword>
<evidence type="ECO:0000313" key="3">
    <source>
        <dbReference type="EMBL" id="KAK2945226.1"/>
    </source>
</evidence>
<accession>A0ABQ9X0A9</accession>
<proteinExistence type="predicted"/>